<dbReference type="EMBL" id="BRXZ01000857">
    <property type="protein sequence ID" value="GMH55853.1"/>
    <property type="molecule type" value="Genomic_DNA"/>
</dbReference>
<dbReference type="PANTHER" id="PTHR31187">
    <property type="match status" value="1"/>
</dbReference>
<feature type="transmembrane region" description="Helical" evidence="9">
    <location>
        <begin position="109"/>
        <end position="129"/>
    </location>
</feature>
<keyword evidence="6 9" id="KW-0067">ATP-binding</keyword>
<evidence type="ECO:0000313" key="12">
    <source>
        <dbReference type="Proteomes" id="UP001165082"/>
    </source>
</evidence>
<dbReference type="GO" id="GO:0016020">
    <property type="term" value="C:membrane"/>
    <property type="evidence" value="ECO:0007669"/>
    <property type="project" value="UniProtKB-SubCell"/>
</dbReference>
<evidence type="ECO:0000313" key="11">
    <source>
        <dbReference type="EMBL" id="GMH55853.1"/>
    </source>
</evidence>
<feature type="transmembrane region" description="Helical" evidence="9">
    <location>
        <begin position="176"/>
        <end position="199"/>
    </location>
</feature>
<evidence type="ECO:0000256" key="8">
    <source>
        <dbReference type="ARBA" id="ARBA00023136"/>
    </source>
</evidence>
<dbReference type="InterPro" id="IPR036259">
    <property type="entry name" value="MFS_trans_sf"/>
</dbReference>
<protein>
    <recommendedName>
        <fullName evidence="9">ADP,ATP carrier protein</fullName>
    </recommendedName>
</protein>
<sequence>MDKFPMSSPEAAALSDGRQEDLGEWRSAPWALGRKLTNWTHSTMGNVTTTFSGVRSSNEALDEEIKYGENSVDTFDHDAPSSHPFLSSLKAKFLASFKYLYGEVPEEEIVRTLFLSLPLFFLLSTYWLLRSLKDPVLTTISGVQAIPKAKMLSVIVVLCVVAIYNRLLDIYERHRLFYLFGSIYIVLFTGIAVALASPIGLEDKNQSESRILGWVSYCTIESFGSLMISLFWSFTNSTTKKDVQKKTYGFLVAVAQVGSIMGPTVVRMKADSWGMAAVYAVGAFFICLMVLTVFVYIKLYGSEPAEPATAQQKKATTGVLEGLKLFNEHNYVKGIFAISCLFMIEVTIVDFTMKVLAKEYFEEIHPCMQGEDCYPGGMSTAASSGFAGFMGAFGQATNTLSFLFSLLGTSAVIRTLGFRLTLLLFPTLCLCVILAVRLFPHLYVVFCAMMLLKGFSYALNNPTKEILYQPTSQDVKYKSKSWIDIFGARGSKALGSVVTNAFSSSATELVSNGSLVGICVASFLIFNARYMGGKYDEYTESGYVVGGDNGELIGGYGGVDGMRVEGGGGG</sequence>
<dbReference type="OrthoDB" id="194566at2759"/>
<feature type="region of interest" description="Disordered" evidence="10">
    <location>
        <begin position="1"/>
        <end position="20"/>
    </location>
</feature>
<dbReference type="AlphaFoldDB" id="A0A9W6ZRK6"/>
<evidence type="ECO:0000256" key="10">
    <source>
        <dbReference type="SAM" id="MobiDB-lite"/>
    </source>
</evidence>
<feature type="transmembrane region" description="Helical" evidence="9">
    <location>
        <begin position="385"/>
        <end position="404"/>
    </location>
</feature>
<dbReference type="SUPFAM" id="SSF103473">
    <property type="entry name" value="MFS general substrate transporter"/>
    <property type="match status" value="1"/>
</dbReference>
<comment type="similarity">
    <text evidence="2 9">Belongs to the ADP/ATP translocase tlc family.</text>
</comment>
<evidence type="ECO:0000256" key="6">
    <source>
        <dbReference type="ARBA" id="ARBA00022840"/>
    </source>
</evidence>
<dbReference type="GO" id="GO:0005524">
    <property type="term" value="F:ATP binding"/>
    <property type="evidence" value="ECO:0007669"/>
    <property type="project" value="UniProtKB-KW"/>
</dbReference>
<evidence type="ECO:0000256" key="9">
    <source>
        <dbReference type="RuleBase" id="RU363121"/>
    </source>
</evidence>
<evidence type="ECO:0000256" key="3">
    <source>
        <dbReference type="ARBA" id="ARBA00022448"/>
    </source>
</evidence>
<accession>A0A9W6ZRK6</accession>
<feature type="non-terminal residue" evidence="11">
    <location>
        <position position="1"/>
    </location>
</feature>
<dbReference type="Gene3D" id="1.20.1250.20">
    <property type="entry name" value="MFS general substrate transporter like domains"/>
    <property type="match status" value="1"/>
</dbReference>
<name>A0A9W6ZRK6_9STRA</name>
<evidence type="ECO:0000256" key="5">
    <source>
        <dbReference type="ARBA" id="ARBA00022741"/>
    </source>
</evidence>
<evidence type="ECO:0000256" key="1">
    <source>
        <dbReference type="ARBA" id="ARBA00004141"/>
    </source>
</evidence>
<keyword evidence="8 9" id="KW-0472">Membrane</keyword>
<organism evidence="11 12">
    <name type="scientific">Triparma retinervis</name>
    <dbReference type="NCBI Taxonomy" id="2557542"/>
    <lineage>
        <taxon>Eukaryota</taxon>
        <taxon>Sar</taxon>
        <taxon>Stramenopiles</taxon>
        <taxon>Ochrophyta</taxon>
        <taxon>Bolidophyceae</taxon>
        <taxon>Parmales</taxon>
        <taxon>Triparmaceae</taxon>
        <taxon>Triparma</taxon>
    </lineage>
</organism>
<feature type="transmembrane region" description="Helical" evidence="9">
    <location>
        <begin position="334"/>
        <end position="353"/>
    </location>
</feature>
<proteinExistence type="inferred from homology"/>
<keyword evidence="4 9" id="KW-0812">Transmembrane</keyword>
<feature type="transmembrane region" description="Helical" evidence="9">
    <location>
        <begin position="211"/>
        <end position="235"/>
    </location>
</feature>
<comment type="subcellular location">
    <subcellularLocation>
        <location evidence="1 9">Membrane</location>
        <topology evidence="1 9">Multi-pass membrane protein</topology>
    </subcellularLocation>
</comment>
<feature type="transmembrane region" description="Helical" evidence="9">
    <location>
        <begin position="442"/>
        <end position="459"/>
    </location>
</feature>
<evidence type="ECO:0000256" key="2">
    <source>
        <dbReference type="ARBA" id="ARBA00007127"/>
    </source>
</evidence>
<keyword evidence="5 9" id="KW-0547">Nucleotide-binding</keyword>
<keyword evidence="3 9" id="KW-0813">Transport</keyword>
<gene>
    <name evidence="11" type="ORF">TrRE_jg10480</name>
</gene>
<reference evidence="11" key="1">
    <citation type="submission" date="2022-07" db="EMBL/GenBank/DDBJ databases">
        <title>Genome analysis of Parmales, a sister group of diatoms, reveals the evolutionary specialization of diatoms from phago-mixotrophs to photoautotrophs.</title>
        <authorList>
            <person name="Ban H."/>
            <person name="Sato S."/>
            <person name="Yoshikawa S."/>
            <person name="Kazumasa Y."/>
            <person name="Nakamura Y."/>
            <person name="Ichinomiya M."/>
            <person name="Saitoh K."/>
            <person name="Sato N."/>
            <person name="Blanc-Mathieu R."/>
            <person name="Endo H."/>
            <person name="Kuwata A."/>
            <person name="Ogata H."/>
        </authorList>
    </citation>
    <scope>NUCLEOTIDE SEQUENCE</scope>
</reference>
<dbReference type="Pfam" id="PF03219">
    <property type="entry name" value="TLC"/>
    <property type="match status" value="2"/>
</dbReference>
<keyword evidence="7 9" id="KW-1133">Transmembrane helix</keyword>
<feature type="transmembrane region" description="Helical" evidence="9">
    <location>
        <begin position="247"/>
        <end position="266"/>
    </location>
</feature>
<feature type="transmembrane region" description="Helical" evidence="9">
    <location>
        <begin position="416"/>
        <end position="436"/>
    </location>
</feature>
<dbReference type="PANTHER" id="PTHR31187:SF1">
    <property type="entry name" value="ADP,ATP CARRIER PROTEIN 1"/>
    <property type="match status" value="1"/>
</dbReference>
<dbReference type="InterPro" id="IPR004667">
    <property type="entry name" value="ADP_ATP_car_bac_type"/>
</dbReference>
<feature type="transmembrane region" description="Helical" evidence="9">
    <location>
        <begin position="149"/>
        <end position="167"/>
    </location>
</feature>
<evidence type="ECO:0000256" key="7">
    <source>
        <dbReference type="ARBA" id="ARBA00022989"/>
    </source>
</evidence>
<dbReference type="Proteomes" id="UP001165082">
    <property type="component" value="Unassembled WGS sequence"/>
</dbReference>
<evidence type="ECO:0000256" key="4">
    <source>
        <dbReference type="ARBA" id="ARBA00022692"/>
    </source>
</evidence>
<dbReference type="GO" id="GO:0005471">
    <property type="term" value="F:ATP:ADP antiporter activity"/>
    <property type="evidence" value="ECO:0007669"/>
    <property type="project" value="InterPro"/>
</dbReference>
<comment type="caution">
    <text evidence="11">The sequence shown here is derived from an EMBL/GenBank/DDBJ whole genome shotgun (WGS) entry which is preliminary data.</text>
</comment>
<keyword evidence="12" id="KW-1185">Reference proteome</keyword>
<feature type="transmembrane region" description="Helical" evidence="9">
    <location>
        <begin position="272"/>
        <end position="297"/>
    </location>
</feature>